<dbReference type="InterPro" id="IPR028082">
    <property type="entry name" value="Peripla_BP_I"/>
</dbReference>
<dbReference type="EMBL" id="BDGG01000001">
    <property type="protein sequence ID" value="GAU87282.1"/>
    <property type="molecule type" value="Genomic_DNA"/>
</dbReference>
<evidence type="ECO:0000313" key="6">
    <source>
        <dbReference type="EMBL" id="GAU87282.1"/>
    </source>
</evidence>
<dbReference type="GO" id="GO:0016020">
    <property type="term" value="C:membrane"/>
    <property type="evidence" value="ECO:0007669"/>
    <property type="project" value="UniProtKB-SubCell"/>
</dbReference>
<evidence type="ECO:0000256" key="1">
    <source>
        <dbReference type="ARBA" id="ARBA00004370"/>
    </source>
</evidence>
<dbReference type="Gene3D" id="3.40.50.2300">
    <property type="match status" value="2"/>
</dbReference>
<evidence type="ECO:0000313" key="7">
    <source>
        <dbReference type="Proteomes" id="UP000186922"/>
    </source>
</evidence>
<comment type="subcellular location">
    <subcellularLocation>
        <location evidence="1">Membrane</location>
    </subcellularLocation>
</comment>
<protein>
    <recommendedName>
        <fullName evidence="5">Receptor ligand binding region domain-containing protein</fullName>
    </recommendedName>
</protein>
<feature type="domain" description="Receptor ligand binding region" evidence="5">
    <location>
        <begin position="2"/>
        <end position="217"/>
    </location>
</feature>
<gene>
    <name evidence="6" type="primary">RvY_00161-1</name>
    <name evidence="6" type="synonym">RvY_00161.1</name>
    <name evidence="6" type="ORF">RvY_00161</name>
</gene>
<comment type="caution">
    <text evidence="6">The sequence shown here is derived from an EMBL/GenBank/DDBJ whole genome shotgun (WGS) entry which is preliminary data.</text>
</comment>
<dbReference type="OrthoDB" id="10065302at2759"/>
<dbReference type="AlphaFoldDB" id="A0A1D1UI47"/>
<keyword evidence="2" id="KW-0812">Transmembrane</keyword>
<dbReference type="STRING" id="947166.A0A1D1UI47"/>
<dbReference type="Proteomes" id="UP000186922">
    <property type="component" value="Unassembled WGS sequence"/>
</dbReference>
<evidence type="ECO:0000259" key="5">
    <source>
        <dbReference type="Pfam" id="PF01094"/>
    </source>
</evidence>
<keyword evidence="7" id="KW-1185">Reference proteome</keyword>
<dbReference type="SUPFAM" id="SSF53822">
    <property type="entry name" value="Periplasmic binding protein-like I"/>
    <property type="match status" value="1"/>
</dbReference>
<name>A0A1D1UI47_RAMVA</name>
<organism evidence="6 7">
    <name type="scientific">Ramazzottius varieornatus</name>
    <name type="common">Water bear</name>
    <name type="synonym">Tardigrade</name>
    <dbReference type="NCBI Taxonomy" id="947166"/>
    <lineage>
        <taxon>Eukaryota</taxon>
        <taxon>Metazoa</taxon>
        <taxon>Ecdysozoa</taxon>
        <taxon>Tardigrada</taxon>
        <taxon>Eutardigrada</taxon>
        <taxon>Parachela</taxon>
        <taxon>Hypsibioidea</taxon>
        <taxon>Ramazzottiidae</taxon>
        <taxon>Ramazzottius</taxon>
    </lineage>
</organism>
<evidence type="ECO:0000256" key="4">
    <source>
        <dbReference type="ARBA" id="ARBA00023136"/>
    </source>
</evidence>
<evidence type="ECO:0000256" key="2">
    <source>
        <dbReference type="ARBA" id="ARBA00022692"/>
    </source>
</evidence>
<dbReference type="InterPro" id="IPR001828">
    <property type="entry name" value="ANF_lig-bd_rcpt"/>
</dbReference>
<keyword evidence="4" id="KW-0472">Membrane</keyword>
<proteinExistence type="predicted"/>
<dbReference type="Pfam" id="PF01094">
    <property type="entry name" value="ANF_receptor"/>
    <property type="match status" value="1"/>
</dbReference>
<reference evidence="6 7" key="1">
    <citation type="journal article" date="2016" name="Nat. Commun.">
        <title>Extremotolerant tardigrade genome and improved radiotolerance of human cultured cells by tardigrade-unique protein.</title>
        <authorList>
            <person name="Hashimoto T."/>
            <person name="Horikawa D.D."/>
            <person name="Saito Y."/>
            <person name="Kuwahara H."/>
            <person name="Kozuka-Hata H."/>
            <person name="Shin-I T."/>
            <person name="Minakuchi Y."/>
            <person name="Ohishi K."/>
            <person name="Motoyama A."/>
            <person name="Aizu T."/>
            <person name="Enomoto A."/>
            <person name="Kondo K."/>
            <person name="Tanaka S."/>
            <person name="Hara Y."/>
            <person name="Koshikawa S."/>
            <person name="Sagara H."/>
            <person name="Miura T."/>
            <person name="Yokobori S."/>
            <person name="Miyagawa K."/>
            <person name="Suzuki Y."/>
            <person name="Kubo T."/>
            <person name="Oyama M."/>
            <person name="Kohara Y."/>
            <person name="Fujiyama A."/>
            <person name="Arakawa K."/>
            <person name="Katayama T."/>
            <person name="Toyoda A."/>
            <person name="Kunieda T."/>
        </authorList>
    </citation>
    <scope>NUCLEOTIDE SEQUENCE [LARGE SCALE GENOMIC DNA]</scope>
    <source>
        <strain evidence="6 7">YOKOZUNA-1</strain>
    </source>
</reference>
<accession>A0A1D1UI47</accession>
<sequence>MLMDKYKWQTISFTCDISTEFGEYTRDFYRGTCNEFAAALTSQQGYKIFSQGANLSKADERISALQDAKLYSRVIVVISHMDYVRQVLLTASQLNMTTPEYDAAKVFESLFIVTLARLPATTKTLALFDAIEHVAKDSYNLSSPVTESGLLYGTSTYSALHVTAQTVGEAIQLNKSLSDGSRLVKLMHNRTFATPCGVCEMNHNGDLESIYAIVGMSQQTKNFEVYLYTHEGKVLAVKSLEQAEKTAN</sequence>
<evidence type="ECO:0000256" key="3">
    <source>
        <dbReference type="ARBA" id="ARBA00022989"/>
    </source>
</evidence>
<keyword evidence="3" id="KW-1133">Transmembrane helix</keyword>